<evidence type="ECO:0000256" key="1">
    <source>
        <dbReference type="SAM" id="MobiDB-lite"/>
    </source>
</evidence>
<feature type="domain" description="CSC1/OSCA1-like cytosolic" evidence="4">
    <location>
        <begin position="1"/>
        <end position="57"/>
    </location>
</feature>
<feature type="transmembrane region" description="Helical" evidence="2">
    <location>
        <begin position="265"/>
        <end position="289"/>
    </location>
</feature>
<feature type="transmembrane region" description="Helical" evidence="2">
    <location>
        <begin position="154"/>
        <end position="180"/>
    </location>
</feature>
<dbReference type="PANTHER" id="PTHR13018:SF21">
    <property type="entry name" value="CALCIUM PERMEABLE STRESS-GATED CATION CHANNEL 1"/>
    <property type="match status" value="1"/>
</dbReference>
<reference evidence="5" key="2">
    <citation type="submission" date="2025-09" db="UniProtKB">
        <authorList>
            <consortium name="Ensembl"/>
        </authorList>
    </citation>
    <scope>IDENTIFICATION</scope>
</reference>
<evidence type="ECO:0000313" key="6">
    <source>
        <dbReference type="Proteomes" id="UP000694388"/>
    </source>
</evidence>
<dbReference type="Ensembl" id="ENSEBUT00000009225.1">
    <property type="protein sequence ID" value="ENSEBUP00000008715.1"/>
    <property type="gene ID" value="ENSEBUG00000005630.1"/>
</dbReference>
<keyword evidence="2" id="KW-1133">Transmembrane helix</keyword>
<dbReference type="Pfam" id="PF02714">
    <property type="entry name" value="RSN1_7TM"/>
    <property type="match status" value="1"/>
</dbReference>
<dbReference type="Proteomes" id="UP000694388">
    <property type="component" value="Unplaced"/>
</dbReference>
<feature type="transmembrane region" description="Helical" evidence="2">
    <location>
        <begin position="310"/>
        <end position="332"/>
    </location>
</feature>
<dbReference type="Pfam" id="PF14703">
    <property type="entry name" value="PHM7_cyt"/>
    <property type="match status" value="1"/>
</dbReference>
<feature type="region of interest" description="Disordered" evidence="1">
    <location>
        <begin position="420"/>
        <end position="470"/>
    </location>
</feature>
<reference evidence="5" key="1">
    <citation type="submission" date="2025-08" db="UniProtKB">
        <authorList>
            <consortium name="Ensembl"/>
        </authorList>
    </citation>
    <scope>IDENTIFICATION</scope>
</reference>
<protein>
    <submittedName>
        <fullName evidence="5">Uncharacterized protein</fullName>
    </submittedName>
</protein>
<feature type="domain" description="CSC1/OSCA1-like 7TM region" evidence="3">
    <location>
        <begin position="69"/>
        <end position="325"/>
    </location>
</feature>
<sequence>MAFVTFKEEEMAFRFLADYKTSPCCWDPSQTRYSSELRSQKWRVRYAPHPNSIIWENLSVQGLLWWARMLVLNLLLFLLLFFLTTPAIIVNTMDKFNVTRPIESLQSPIITQFFPTLLLWSFSALLPTLVYYSVFLEGHWTRSAENQSIMHKCYFYLIIMVLILPSLGLSSLSFFFRWLFDKNFVEAGSVRFECVFLPDNGAFFVNYVITAGFIGTGMELLRVPGLLLYTLRLCWAHSDGERTNVKRQQAYEFQFGQAYAWMMNIFSVVMAYSITCPLITIFGVIYLLLKHMVDRYNIYYAYLPCKLSRKIHSAAVNQVVAAPLLCMFWLLFYSVLRLGPTEPITLFTLVVLVFTVAICIGHSFFGVFKYMDIHKYKVCTTELATEYDTVPASPDSLISTDMPSYSAAVMLVRDEHDAAGSAASSSPQPDYGATHLSEETSLPGSPRQTTPQEQQVTFEEDWTSENILVD</sequence>
<evidence type="ECO:0000256" key="2">
    <source>
        <dbReference type="SAM" id="Phobius"/>
    </source>
</evidence>
<feature type="compositionally biased region" description="Polar residues" evidence="1">
    <location>
        <begin position="439"/>
        <end position="457"/>
    </location>
</feature>
<organism evidence="5 6">
    <name type="scientific">Eptatretus burgeri</name>
    <name type="common">Inshore hagfish</name>
    <dbReference type="NCBI Taxonomy" id="7764"/>
    <lineage>
        <taxon>Eukaryota</taxon>
        <taxon>Metazoa</taxon>
        <taxon>Chordata</taxon>
        <taxon>Craniata</taxon>
        <taxon>Vertebrata</taxon>
        <taxon>Cyclostomata</taxon>
        <taxon>Myxini</taxon>
        <taxon>Myxiniformes</taxon>
        <taxon>Myxinidae</taxon>
        <taxon>Eptatretinae</taxon>
        <taxon>Eptatretus</taxon>
    </lineage>
</organism>
<dbReference type="GO" id="GO:0005886">
    <property type="term" value="C:plasma membrane"/>
    <property type="evidence" value="ECO:0007669"/>
    <property type="project" value="TreeGrafter"/>
</dbReference>
<accession>A0A8C4Q1S6</accession>
<keyword evidence="6" id="KW-1185">Reference proteome</keyword>
<feature type="transmembrane region" description="Helical" evidence="2">
    <location>
        <begin position="65"/>
        <end position="92"/>
    </location>
</feature>
<dbReference type="PANTHER" id="PTHR13018">
    <property type="entry name" value="PROBABLE MEMBRANE PROTEIN DUF221-RELATED"/>
    <property type="match status" value="1"/>
</dbReference>
<dbReference type="InterPro" id="IPR003864">
    <property type="entry name" value="CSC1/OSCA1-like_7TM"/>
</dbReference>
<keyword evidence="2" id="KW-0812">Transmembrane</keyword>
<dbReference type="GO" id="GO:0005227">
    <property type="term" value="F:calcium-activated cation channel activity"/>
    <property type="evidence" value="ECO:0007669"/>
    <property type="project" value="InterPro"/>
</dbReference>
<proteinExistence type="predicted"/>
<evidence type="ECO:0000259" key="4">
    <source>
        <dbReference type="Pfam" id="PF14703"/>
    </source>
</evidence>
<dbReference type="InterPro" id="IPR045122">
    <property type="entry name" value="Csc1-like"/>
</dbReference>
<dbReference type="GeneTree" id="ENSGT00940000159072"/>
<evidence type="ECO:0000259" key="3">
    <source>
        <dbReference type="Pfam" id="PF02714"/>
    </source>
</evidence>
<feature type="transmembrane region" description="Helical" evidence="2">
    <location>
        <begin position="344"/>
        <end position="368"/>
    </location>
</feature>
<dbReference type="AlphaFoldDB" id="A0A8C4Q1S6"/>
<evidence type="ECO:0000313" key="5">
    <source>
        <dbReference type="Ensembl" id="ENSEBUP00000008715.1"/>
    </source>
</evidence>
<name>A0A8C4Q1S6_EPTBU</name>
<dbReference type="InterPro" id="IPR027815">
    <property type="entry name" value="CSC1/OSCA1-like_cyt"/>
</dbReference>
<dbReference type="OMA" id="HENWRAT"/>
<keyword evidence="2" id="KW-0472">Membrane</keyword>
<feature type="transmembrane region" description="Helical" evidence="2">
    <location>
        <begin position="113"/>
        <end position="134"/>
    </location>
</feature>